<dbReference type="GO" id="GO:0007585">
    <property type="term" value="P:respiratory gaseous exchange by respiratory system"/>
    <property type="evidence" value="ECO:0007669"/>
    <property type="project" value="UniProtKB-KW"/>
</dbReference>
<feature type="region of interest" description="Disordered" evidence="12">
    <location>
        <begin position="1"/>
        <end position="23"/>
    </location>
</feature>
<feature type="compositionally biased region" description="Basic and acidic residues" evidence="12">
    <location>
        <begin position="103"/>
        <end position="121"/>
    </location>
</feature>
<evidence type="ECO:0000259" key="14">
    <source>
        <dbReference type="PROSITE" id="PS50869"/>
    </source>
</evidence>
<proteinExistence type="predicted"/>
<evidence type="ECO:0000256" key="5">
    <source>
        <dbReference type="ARBA" id="ARBA00022713"/>
    </source>
</evidence>
<keyword evidence="8" id="KW-0449">Lipoprotein</keyword>
<dbReference type="GO" id="GO:0005615">
    <property type="term" value="C:extracellular space"/>
    <property type="evidence" value="ECO:0007669"/>
    <property type="project" value="TreeGrafter"/>
</dbReference>
<feature type="region of interest" description="Disordered" evidence="12">
    <location>
        <begin position="103"/>
        <end position="126"/>
    </location>
</feature>
<feature type="domain" description="BRICHOS" evidence="14">
    <location>
        <begin position="206"/>
        <end position="301"/>
    </location>
</feature>
<keyword evidence="4" id="KW-0964">Secreted</keyword>
<evidence type="ECO:0000313" key="15">
    <source>
        <dbReference type="EMBL" id="VTJ77145.1"/>
    </source>
</evidence>
<keyword evidence="13" id="KW-0812">Transmembrane</keyword>
<dbReference type="EMBL" id="CABDUW010000945">
    <property type="protein sequence ID" value="VTJ77145.1"/>
    <property type="molecule type" value="Genomic_DNA"/>
</dbReference>
<evidence type="ECO:0000256" key="2">
    <source>
        <dbReference type="ARBA" id="ARBA00004364"/>
    </source>
</evidence>
<evidence type="ECO:0000256" key="4">
    <source>
        <dbReference type="ARBA" id="ARBA00022525"/>
    </source>
</evidence>
<keyword evidence="3" id="KW-0767">Surface film</keyword>
<dbReference type="Pfam" id="PF04089">
    <property type="entry name" value="BRICHOS"/>
    <property type="match status" value="1"/>
</dbReference>
<evidence type="ECO:0000313" key="16">
    <source>
        <dbReference type="Proteomes" id="UP000335636"/>
    </source>
</evidence>
<evidence type="ECO:0000256" key="1">
    <source>
        <dbReference type="ARBA" id="ARBA00002263"/>
    </source>
</evidence>
<dbReference type="Pfam" id="PF08999">
    <property type="entry name" value="SP_C-Propep"/>
    <property type="match status" value="1"/>
</dbReference>
<dbReference type="PANTHER" id="PTHR10800:SF4">
    <property type="entry name" value="PULMONARY SURFACTANT-ASSOCIATED PROTEIN C"/>
    <property type="match status" value="1"/>
</dbReference>
<keyword evidence="5" id="KW-0305">Gaseous exchange</keyword>
<protein>
    <recommendedName>
        <fullName evidence="10">Surfactant protein C</fullName>
    </recommendedName>
    <alternativeName>
        <fullName evidence="11">Pulmonary surfactant-associated protein C</fullName>
    </alternativeName>
    <alternativeName>
        <fullName evidence="9">Pulmonary surfactant-associated proteolipid SPL(Val)</fullName>
    </alternativeName>
</protein>
<keyword evidence="7" id="KW-1015">Disulfide bond</keyword>
<organism evidence="15 16">
    <name type="scientific">Marmota monax</name>
    <name type="common">Woodchuck</name>
    <dbReference type="NCBI Taxonomy" id="9995"/>
    <lineage>
        <taxon>Eukaryota</taxon>
        <taxon>Metazoa</taxon>
        <taxon>Chordata</taxon>
        <taxon>Craniata</taxon>
        <taxon>Vertebrata</taxon>
        <taxon>Euteleostomi</taxon>
        <taxon>Mammalia</taxon>
        <taxon>Eutheria</taxon>
        <taxon>Euarchontoglires</taxon>
        <taxon>Glires</taxon>
        <taxon>Rodentia</taxon>
        <taxon>Sciuromorpha</taxon>
        <taxon>Sciuridae</taxon>
        <taxon>Xerinae</taxon>
        <taxon>Marmotini</taxon>
        <taxon>Marmota</taxon>
    </lineage>
</organism>
<accession>A0A5E4C5V3</accession>
<dbReference type="InterPro" id="IPR015091">
    <property type="entry name" value="Surfactant_protein_propep"/>
</dbReference>
<dbReference type="PANTHER" id="PTHR10800">
    <property type="entry name" value="PULMONARY SURFACTANT-ASSOCIATED PROTEIN C"/>
    <property type="match status" value="1"/>
</dbReference>
<evidence type="ECO:0000256" key="13">
    <source>
        <dbReference type="SAM" id="Phobius"/>
    </source>
</evidence>
<dbReference type="PROSITE" id="PS50869">
    <property type="entry name" value="BRICHOS"/>
    <property type="match status" value="1"/>
</dbReference>
<dbReference type="SMART" id="SM01039">
    <property type="entry name" value="BRICHOS"/>
    <property type="match status" value="1"/>
</dbReference>
<dbReference type="Gene3D" id="3.30.390.150">
    <property type="match status" value="1"/>
</dbReference>
<dbReference type="InterPro" id="IPR001729">
    <property type="entry name" value="SP-C"/>
</dbReference>
<feature type="compositionally biased region" description="Basic and acidic residues" evidence="12">
    <location>
        <begin position="1"/>
        <end position="13"/>
    </location>
</feature>
<name>A0A5E4C5V3_MARMO</name>
<dbReference type="PROSITE" id="PS00341">
    <property type="entry name" value="SURFACT_PALMITOYL"/>
    <property type="match status" value="1"/>
</dbReference>
<reference evidence="15" key="1">
    <citation type="submission" date="2019-04" db="EMBL/GenBank/DDBJ databases">
        <authorList>
            <person name="Alioto T."/>
            <person name="Alioto T."/>
        </authorList>
    </citation>
    <scope>NUCLEOTIDE SEQUENCE [LARGE SCALE GENOMIC DNA]</scope>
</reference>
<comment type="caution">
    <text evidence="15">The sequence shown here is derived from an EMBL/GenBank/DDBJ whole genome shotgun (WGS) entry which is preliminary data.</text>
</comment>
<evidence type="ECO:0000256" key="6">
    <source>
        <dbReference type="ARBA" id="ARBA00023139"/>
    </source>
</evidence>
<dbReference type="InterPro" id="IPR007084">
    <property type="entry name" value="BRICHOS_dom"/>
</dbReference>
<evidence type="ECO:0000256" key="11">
    <source>
        <dbReference type="ARBA" id="ARBA00044825"/>
    </source>
</evidence>
<comment type="subcellular location">
    <subcellularLocation>
        <location evidence="2">Secreted</location>
        <location evidence="2">Extracellular space</location>
        <location evidence="2">Surface film</location>
    </subcellularLocation>
</comment>
<evidence type="ECO:0000256" key="12">
    <source>
        <dbReference type="SAM" id="MobiDB-lite"/>
    </source>
</evidence>
<evidence type="ECO:0000256" key="8">
    <source>
        <dbReference type="ARBA" id="ARBA00023288"/>
    </source>
</evidence>
<dbReference type="GO" id="GO:0097208">
    <property type="term" value="C:alveolar lamellar body"/>
    <property type="evidence" value="ECO:0007669"/>
    <property type="project" value="TreeGrafter"/>
</dbReference>
<keyword evidence="16" id="KW-1185">Reference proteome</keyword>
<evidence type="ECO:0000256" key="10">
    <source>
        <dbReference type="ARBA" id="ARBA00044778"/>
    </source>
</evidence>
<gene>
    <name evidence="15" type="ORF">MONAX_5E011714</name>
</gene>
<dbReference type="SMART" id="SM00019">
    <property type="entry name" value="SF_P"/>
    <property type="match status" value="1"/>
</dbReference>
<keyword evidence="6" id="KW-0564">Palmitate</keyword>
<sequence length="301" mass="32362">MGRCQQERLDARKTPTAKGAGGLRASLLSSPRFALAGAKRTHVPGIRALGGSCSWLIRTLALEGQEQIGFKAGGLARKQGTRPFTSVPSPCGIHIRPWSQLRGEERRRPARKMDTGSKEVLMESPPDYSAGPRGQFRIPCCPVNLKRLLIVVVVVVLVVVVIVGALLMGLHMSQKHTEMVLEMSIGAPEAQQRLALSKHAGTTATFSIGSTGIIVYDYQRLLTAYKPAPGTYCYIMKMAPDNIPSLEALTRKFQNLQAKPANPKLGQEEGHEGGSASSGGDLAFLGLAVSTLCGEVPLYYI</sequence>
<keyword evidence="13" id="KW-1133">Transmembrane helix</keyword>
<dbReference type="AlphaFoldDB" id="A0A5E4C5V3"/>
<keyword evidence="13" id="KW-0472">Membrane</keyword>
<evidence type="ECO:0000256" key="9">
    <source>
        <dbReference type="ARBA" id="ARBA00031633"/>
    </source>
</evidence>
<dbReference type="Proteomes" id="UP000335636">
    <property type="component" value="Unassembled WGS sequence"/>
</dbReference>
<feature type="transmembrane region" description="Helical" evidence="13">
    <location>
        <begin position="148"/>
        <end position="170"/>
    </location>
</feature>
<dbReference type="InterPro" id="IPR018051">
    <property type="entry name" value="SP-C_palmitoylation_site"/>
</dbReference>
<evidence type="ECO:0000256" key="3">
    <source>
        <dbReference type="ARBA" id="ARBA00022439"/>
    </source>
</evidence>
<comment type="function">
    <text evidence="1">Pulmonary surfactant associated proteins promote alveolar stability by lowering the surface tension at the air-liquid interface in the peripheral air spaces.</text>
</comment>
<evidence type="ECO:0000256" key="7">
    <source>
        <dbReference type="ARBA" id="ARBA00023157"/>
    </source>
</evidence>